<evidence type="ECO:0000256" key="1">
    <source>
        <dbReference type="ARBA" id="ARBA00022723"/>
    </source>
</evidence>
<proteinExistence type="predicted"/>
<dbReference type="PANTHER" id="PTHR24286:SF12">
    <property type="entry name" value="CYTOCHROME P450 FAMILY PROTEIN, EXPRESSED"/>
    <property type="match status" value="1"/>
</dbReference>
<sequence length="215" mass="24325">MGTNSMARVEGRQHKRLKRYVMEAINSPESLKRMFVTLHPSFKAACKSWAQKGTITASDEAYEMTFNNICAQLFSFHSAPLLKKMQRIYGGLLRGLRAQPINLSGTAFHYALKVEEDSKVIIEAMKSKKVRAWNLDSINESAIDLTTFSNIFISHIKRDGIQVADCLANIGVDMIIWKDGLPNKSQEENIGVRENKGEDKLLTYDDVKNMTYTSK</sequence>
<evidence type="ECO:0000256" key="2">
    <source>
        <dbReference type="ARBA" id="ARBA00023004"/>
    </source>
</evidence>
<dbReference type="GO" id="GO:0003676">
    <property type="term" value="F:nucleic acid binding"/>
    <property type="evidence" value="ECO:0007669"/>
    <property type="project" value="InterPro"/>
</dbReference>
<keyword evidence="2" id="KW-0408">Iron</keyword>
<dbReference type="AlphaFoldDB" id="A0AA38LLS8"/>
<name>A0AA38LLS8_TAXCH</name>
<dbReference type="GO" id="GO:0010268">
    <property type="term" value="P:brassinosteroid homeostasis"/>
    <property type="evidence" value="ECO:0007669"/>
    <property type="project" value="TreeGrafter"/>
</dbReference>
<dbReference type="PANTHER" id="PTHR24286">
    <property type="entry name" value="CYTOCHROME P450 26"/>
    <property type="match status" value="1"/>
</dbReference>
<feature type="domain" description="RNase H type-1" evidence="3">
    <location>
        <begin position="112"/>
        <end position="169"/>
    </location>
</feature>
<organism evidence="4 5">
    <name type="scientific">Taxus chinensis</name>
    <name type="common">Chinese yew</name>
    <name type="synonym">Taxus wallichiana var. chinensis</name>
    <dbReference type="NCBI Taxonomy" id="29808"/>
    <lineage>
        <taxon>Eukaryota</taxon>
        <taxon>Viridiplantae</taxon>
        <taxon>Streptophyta</taxon>
        <taxon>Embryophyta</taxon>
        <taxon>Tracheophyta</taxon>
        <taxon>Spermatophyta</taxon>
        <taxon>Pinopsida</taxon>
        <taxon>Pinidae</taxon>
        <taxon>Conifers II</taxon>
        <taxon>Cupressales</taxon>
        <taxon>Taxaceae</taxon>
        <taxon>Taxus</taxon>
    </lineage>
</organism>
<dbReference type="Pfam" id="PF13456">
    <property type="entry name" value="RVT_3"/>
    <property type="match status" value="1"/>
</dbReference>
<dbReference type="InterPro" id="IPR036396">
    <property type="entry name" value="Cyt_P450_sf"/>
</dbReference>
<dbReference type="GO" id="GO:0016125">
    <property type="term" value="P:sterol metabolic process"/>
    <property type="evidence" value="ECO:0007669"/>
    <property type="project" value="TreeGrafter"/>
</dbReference>
<dbReference type="GO" id="GO:0005506">
    <property type="term" value="F:iron ion binding"/>
    <property type="evidence" value="ECO:0007669"/>
    <property type="project" value="InterPro"/>
</dbReference>
<feature type="non-terminal residue" evidence="4">
    <location>
        <position position="215"/>
    </location>
</feature>
<dbReference type="GO" id="GO:0016705">
    <property type="term" value="F:oxidoreductase activity, acting on paired donors, with incorporation or reduction of molecular oxygen"/>
    <property type="evidence" value="ECO:0007669"/>
    <property type="project" value="InterPro"/>
</dbReference>
<evidence type="ECO:0000259" key="3">
    <source>
        <dbReference type="Pfam" id="PF13456"/>
    </source>
</evidence>
<evidence type="ECO:0000313" key="4">
    <source>
        <dbReference type="EMBL" id="KAH9328429.1"/>
    </source>
</evidence>
<dbReference type="EMBL" id="JAHRHJ020000001">
    <property type="protein sequence ID" value="KAH9328429.1"/>
    <property type="molecule type" value="Genomic_DNA"/>
</dbReference>
<dbReference type="GO" id="GO:0016132">
    <property type="term" value="P:brassinosteroid biosynthetic process"/>
    <property type="evidence" value="ECO:0007669"/>
    <property type="project" value="TreeGrafter"/>
</dbReference>
<dbReference type="GO" id="GO:0004523">
    <property type="term" value="F:RNA-DNA hybrid ribonuclease activity"/>
    <property type="evidence" value="ECO:0007669"/>
    <property type="project" value="InterPro"/>
</dbReference>
<protein>
    <recommendedName>
        <fullName evidence="3">RNase H type-1 domain-containing protein</fullName>
    </recommendedName>
</protein>
<dbReference type="Proteomes" id="UP000824469">
    <property type="component" value="Unassembled WGS sequence"/>
</dbReference>
<gene>
    <name evidence="4" type="ORF">KI387_000537</name>
</gene>
<dbReference type="InterPro" id="IPR002156">
    <property type="entry name" value="RNaseH_domain"/>
</dbReference>
<dbReference type="GO" id="GO:0004497">
    <property type="term" value="F:monooxygenase activity"/>
    <property type="evidence" value="ECO:0007669"/>
    <property type="project" value="InterPro"/>
</dbReference>
<comment type="caution">
    <text evidence="4">The sequence shown here is derived from an EMBL/GenBank/DDBJ whole genome shotgun (WGS) entry which is preliminary data.</text>
</comment>
<dbReference type="Gene3D" id="1.10.630.10">
    <property type="entry name" value="Cytochrome P450"/>
    <property type="match status" value="1"/>
</dbReference>
<keyword evidence="1" id="KW-0479">Metal-binding</keyword>
<reference evidence="4 5" key="1">
    <citation type="journal article" date="2021" name="Nat. Plants">
        <title>The Taxus genome provides insights into paclitaxel biosynthesis.</title>
        <authorList>
            <person name="Xiong X."/>
            <person name="Gou J."/>
            <person name="Liao Q."/>
            <person name="Li Y."/>
            <person name="Zhou Q."/>
            <person name="Bi G."/>
            <person name="Li C."/>
            <person name="Du R."/>
            <person name="Wang X."/>
            <person name="Sun T."/>
            <person name="Guo L."/>
            <person name="Liang H."/>
            <person name="Lu P."/>
            <person name="Wu Y."/>
            <person name="Zhang Z."/>
            <person name="Ro D.K."/>
            <person name="Shang Y."/>
            <person name="Huang S."/>
            <person name="Yan J."/>
        </authorList>
    </citation>
    <scope>NUCLEOTIDE SEQUENCE [LARGE SCALE GENOMIC DNA]</scope>
    <source>
        <strain evidence="4">Ta-2019</strain>
    </source>
</reference>
<evidence type="ECO:0000313" key="5">
    <source>
        <dbReference type="Proteomes" id="UP000824469"/>
    </source>
</evidence>
<dbReference type="GO" id="GO:0020037">
    <property type="term" value="F:heme binding"/>
    <property type="evidence" value="ECO:0007669"/>
    <property type="project" value="InterPro"/>
</dbReference>
<keyword evidence="5" id="KW-1185">Reference proteome</keyword>
<accession>A0AA38LLS8</accession>
<dbReference type="SUPFAM" id="SSF48264">
    <property type="entry name" value="Cytochrome P450"/>
    <property type="match status" value="1"/>
</dbReference>